<dbReference type="Proteomes" id="UP001165960">
    <property type="component" value="Unassembled WGS sequence"/>
</dbReference>
<protein>
    <submittedName>
        <fullName evidence="1">Uncharacterized protein</fullName>
    </submittedName>
</protein>
<name>A0ACC2UB78_9FUNG</name>
<comment type="caution">
    <text evidence="1">The sequence shown here is derived from an EMBL/GenBank/DDBJ whole genome shotgun (WGS) entry which is preliminary data.</text>
</comment>
<evidence type="ECO:0000313" key="1">
    <source>
        <dbReference type="EMBL" id="KAJ9084279.1"/>
    </source>
</evidence>
<keyword evidence="2" id="KW-1185">Reference proteome</keyword>
<accession>A0ACC2UB78</accession>
<dbReference type="EMBL" id="QTSX02000861">
    <property type="protein sequence ID" value="KAJ9084279.1"/>
    <property type="molecule type" value="Genomic_DNA"/>
</dbReference>
<evidence type="ECO:0000313" key="2">
    <source>
        <dbReference type="Proteomes" id="UP001165960"/>
    </source>
</evidence>
<proteinExistence type="predicted"/>
<gene>
    <name evidence="1" type="ORF">DSO57_1026153</name>
</gene>
<organism evidence="1 2">
    <name type="scientific">Entomophthora muscae</name>
    <dbReference type="NCBI Taxonomy" id="34485"/>
    <lineage>
        <taxon>Eukaryota</taxon>
        <taxon>Fungi</taxon>
        <taxon>Fungi incertae sedis</taxon>
        <taxon>Zoopagomycota</taxon>
        <taxon>Entomophthoromycotina</taxon>
        <taxon>Entomophthoromycetes</taxon>
        <taxon>Entomophthorales</taxon>
        <taxon>Entomophthoraceae</taxon>
        <taxon>Entomophthora</taxon>
    </lineage>
</organism>
<sequence>MNEDAQLADVGFYLGGMAGKWHDSQKFLSWEKWKIAVKEQFDNFEGNYLNQITAIKMQDFTLICRFLTNGNAKDAVEASFSKQCIKFLAQASTPAYGQLIQLEKFANLEAAFIGIMDQYKEAVENKLDEVSPQSYEEAATKYIEISHKSQNGAKHSKAPSPNTAPVVSISDTPIRKTHLEQSLVLSPVEDEPVVYTENDNLTPIPNYMLSELTKVTPDPTYTQEAQPKPKQPGKKTPTAVEPEVNIPMELLDKKVRKILAQVMLEEELPHNTPNVERYMGFFSPPNQNKVTVETVEETPKQACQPGAPLSP</sequence>
<reference evidence="1" key="1">
    <citation type="submission" date="2022-04" db="EMBL/GenBank/DDBJ databases">
        <title>Genome of the entomopathogenic fungus Entomophthora muscae.</title>
        <authorList>
            <person name="Elya C."/>
            <person name="Lovett B.R."/>
            <person name="Lee E."/>
            <person name="Macias A.M."/>
            <person name="Hajek A.E."/>
            <person name="De Bivort B.L."/>
            <person name="Kasson M.T."/>
            <person name="De Fine Licht H.H."/>
            <person name="Stajich J.E."/>
        </authorList>
    </citation>
    <scope>NUCLEOTIDE SEQUENCE</scope>
    <source>
        <strain evidence="1">Berkeley</strain>
    </source>
</reference>